<organism evidence="1">
    <name type="scientific">gut metagenome</name>
    <dbReference type="NCBI Taxonomy" id="749906"/>
    <lineage>
        <taxon>unclassified sequences</taxon>
        <taxon>metagenomes</taxon>
        <taxon>organismal metagenomes</taxon>
    </lineage>
</organism>
<sequence length="117" mass="12736">MKQYMKKFVVLICCAVCGMVGCKEYASKDVLIQIYDEGGRQVTAAQSEAQIDSIIYETTSRVAAIGNGPEGEKILTASDNEAIMEAQMRFVKAVQDRSKVLSGGQDSTLLIRGVTQH</sequence>
<accession>J9GYA1</accession>
<comment type="caution">
    <text evidence="1">The sequence shown here is derived from an EMBL/GenBank/DDBJ whole genome shotgun (WGS) entry which is preliminary data.</text>
</comment>
<reference evidence="1" key="1">
    <citation type="journal article" date="2012" name="PLoS ONE">
        <title>Gene sets for utilization of primary and secondary nutrition supplies in the distal gut of endangered iberian lynx.</title>
        <authorList>
            <person name="Alcaide M."/>
            <person name="Messina E."/>
            <person name="Richter M."/>
            <person name="Bargiela R."/>
            <person name="Peplies J."/>
            <person name="Huws S.A."/>
            <person name="Newbold C.J."/>
            <person name="Golyshin P.N."/>
            <person name="Simon M.A."/>
            <person name="Lopez G."/>
            <person name="Yakimov M.M."/>
            <person name="Ferrer M."/>
        </authorList>
    </citation>
    <scope>NUCLEOTIDE SEQUENCE</scope>
</reference>
<gene>
    <name evidence="1" type="ORF">EVA_06096</name>
</gene>
<evidence type="ECO:0008006" key="2">
    <source>
        <dbReference type="Google" id="ProtNLM"/>
    </source>
</evidence>
<protein>
    <recommendedName>
        <fullName evidence="2">Lipoprotein</fullName>
    </recommendedName>
</protein>
<evidence type="ECO:0000313" key="1">
    <source>
        <dbReference type="EMBL" id="EJX05795.1"/>
    </source>
</evidence>
<name>J9GYA1_9ZZZZ</name>
<dbReference type="PROSITE" id="PS51257">
    <property type="entry name" value="PROKAR_LIPOPROTEIN"/>
    <property type="match status" value="1"/>
</dbReference>
<dbReference type="AlphaFoldDB" id="J9GYA1"/>
<proteinExistence type="predicted"/>
<dbReference type="EMBL" id="AMCI01001360">
    <property type="protein sequence ID" value="EJX05795.1"/>
    <property type="molecule type" value="Genomic_DNA"/>
</dbReference>